<proteinExistence type="predicted"/>
<dbReference type="InterPro" id="IPR006201">
    <property type="entry name" value="Neur_channel"/>
</dbReference>
<evidence type="ECO:0000256" key="5">
    <source>
        <dbReference type="SAM" id="Phobius"/>
    </source>
</evidence>
<evidence type="ECO:0000256" key="1">
    <source>
        <dbReference type="ARBA" id="ARBA00004141"/>
    </source>
</evidence>
<dbReference type="InterPro" id="IPR006029">
    <property type="entry name" value="Neurotrans-gated_channel_TM"/>
</dbReference>
<keyword evidence="4 5" id="KW-0472">Membrane</keyword>
<dbReference type="SUPFAM" id="SSF63712">
    <property type="entry name" value="Nicotinic receptor ligand binding domain-like"/>
    <property type="match status" value="1"/>
</dbReference>
<feature type="domain" description="Neurotransmitter-gated ion-channel ligand-binding" evidence="7">
    <location>
        <begin position="33"/>
        <end position="238"/>
    </location>
</feature>
<keyword evidence="2 5" id="KW-0812">Transmembrane</keyword>
<dbReference type="Gene3D" id="2.70.170.10">
    <property type="entry name" value="Neurotransmitter-gated ion-channel ligand-binding domain"/>
    <property type="match status" value="1"/>
</dbReference>
<evidence type="ECO:0000259" key="8">
    <source>
        <dbReference type="Pfam" id="PF02932"/>
    </source>
</evidence>
<evidence type="ECO:0000256" key="6">
    <source>
        <dbReference type="SAM" id="SignalP"/>
    </source>
</evidence>
<dbReference type="Pfam" id="PF02931">
    <property type="entry name" value="Neur_chan_LBD"/>
    <property type="match status" value="1"/>
</dbReference>
<dbReference type="GO" id="GO:0016020">
    <property type="term" value="C:membrane"/>
    <property type="evidence" value="ECO:0007669"/>
    <property type="project" value="UniProtKB-SubCell"/>
</dbReference>
<dbReference type="InterPro" id="IPR036734">
    <property type="entry name" value="Neur_chan_lig-bd_sf"/>
</dbReference>
<comment type="subcellular location">
    <subcellularLocation>
        <location evidence="1">Membrane</location>
        <topology evidence="1">Multi-pass membrane protein</topology>
    </subcellularLocation>
</comment>
<dbReference type="InterPro" id="IPR038050">
    <property type="entry name" value="Neuro_actylchol_rec"/>
</dbReference>
<dbReference type="EMBL" id="JAWQEG010002148">
    <property type="protein sequence ID" value="KAK3874022.1"/>
    <property type="molecule type" value="Genomic_DNA"/>
</dbReference>
<reference evidence="9" key="1">
    <citation type="submission" date="2023-10" db="EMBL/GenBank/DDBJ databases">
        <title>Genome assemblies of two species of porcelain crab, Petrolisthes cinctipes and Petrolisthes manimaculis (Anomura: Porcellanidae).</title>
        <authorList>
            <person name="Angst P."/>
        </authorList>
    </citation>
    <scope>NUCLEOTIDE SEQUENCE</scope>
    <source>
        <strain evidence="9">PB745_01</strain>
        <tissue evidence="9">Gill</tissue>
    </source>
</reference>
<sequence>MGPRFILTAVLVATHLTLIIADESNNDWWSLNQRVKETLLENYDRSILPRRTDNGTVRVWIDVAIRGVWLQDTTQVLHVNMWIFMVWHDTRLAWDPKDYGGLEMLHFGEDEIWKPDITVYNNADITEVDHYGKTHAIVYQGSVIWVPPAQVRVECPMDLTYWPYDSQHCHIYLGSWTSHGWQIELNYENFTQKLHNGFNLKGSHHWQVDGGSLHRHDTYYDCCPEPYITMDVELDITRVSPSFISIVILPACVISFLTLLQFVLPLTHPKRVSVGCCALLLTLLELLWLGYTLPPLATSLPIIVKFYGQTLVVVFVSVFVSTGLLRLTDTQQANNYPPPQLLKTLLTGPLAIVLMLSKYTKKVGLSGGGEEDGEVLDEAGPPNYRDEWFLLAAALDRLAACTFLAIFVITLIAFVATL</sequence>
<gene>
    <name evidence="9" type="ORF">Pcinc_020997</name>
</gene>
<keyword evidence="3 5" id="KW-1133">Transmembrane helix</keyword>
<dbReference type="Pfam" id="PF02932">
    <property type="entry name" value="Neur_chan_memb"/>
    <property type="match status" value="1"/>
</dbReference>
<dbReference type="AlphaFoldDB" id="A0AAE1FJ30"/>
<protein>
    <submittedName>
        <fullName evidence="9">Uncharacterized protein</fullName>
    </submittedName>
</protein>
<feature type="domain" description="Neurotransmitter-gated ion-channel transmembrane" evidence="8">
    <location>
        <begin position="247"/>
        <end position="347"/>
    </location>
</feature>
<dbReference type="PANTHER" id="PTHR18945">
    <property type="entry name" value="NEUROTRANSMITTER GATED ION CHANNEL"/>
    <property type="match status" value="1"/>
</dbReference>
<organism evidence="9 10">
    <name type="scientific">Petrolisthes cinctipes</name>
    <name type="common">Flat porcelain crab</name>
    <dbReference type="NCBI Taxonomy" id="88211"/>
    <lineage>
        <taxon>Eukaryota</taxon>
        <taxon>Metazoa</taxon>
        <taxon>Ecdysozoa</taxon>
        <taxon>Arthropoda</taxon>
        <taxon>Crustacea</taxon>
        <taxon>Multicrustacea</taxon>
        <taxon>Malacostraca</taxon>
        <taxon>Eumalacostraca</taxon>
        <taxon>Eucarida</taxon>
        <taxon>Decapoda</taxon>
        <taxon>Pleocyemata</taxon>
        <taxon>Anomura</taxon>
        <taxon>Galatheoidea</taxon>
        <taxon>Porcellanidae</taxon>
        <taxon>Petrolisthes</taxon>
    </lineage>
</organism>
<evidence type="ECO:0000313" key="10">
    <source>
        <dbReference type="Proteomes" id="UP001286313"/>
    </source>
</evidence>
<dbReference type="Gene3D" id="1.20.58.390">
    <property type="entry name" value="Neurotransmitter-gated ion-channel transmembrane domain"/>
    <property type="match status" value="1"/>
</dbReference>
<evidence type="ECO:0000259" key="7">
    <source>
        <dbReference type="Pfam" id="PF02931"/>
    </source>
</evidence>
<dbReference type="InterPro" id="IPR036719">
    <property type="entry name" value="Neuro-gated_channel_TM_sf"/>
</dbReference>
<dbReference type="GO" id="GO:0004888">
    <property type="term" value="F:transmembrane signaling receptor activity"/>
    <property type="evidence" value="ECO:0007669"/>
    <property type="project" value="InterPro"/>
</dbReference>
<evidence type="ECO:0000256" key="4">
    <source>
        <dbReference type="ARBA" id="ARBA00023136"/>
    </source>
</evidence>
<feature type="transmembrane region" description="Helical" evidence="5">
    <location>
        <begin position="306"/>
        <end position="328"/>
    </location>
</feature>
<name>A0AAE1FJ30_PETCI</name>
<dbReference type="InterPro" id="IPR006202">
    <property type="entry name" value="Neur_chan_lig-bd"/>
</dbReference>
<dbReference type="GO" id="GO:0005230">
    <property type="term" value="F:extracellular ligand-gated monoatomic ion channel activity"/>
    <property type="evidence" value="ECO:0007669"/>
    <property type="project" value="InterPro"/>
</dbReference>
<dbReference type="Proteomes" id="UP001286313">
    <property type="component" value="Unassembled WGS sequence"/>
</dbReference>
<feature type="chain" id="PRO_5041916618" evidence="6">
    <location>
        <begin position="22"/>
        <end position="418"/>
    </location>
</feature>
<dbReference type="PRINTS" id="PR00252">
    <property type="entry name" value="NRIONCHANNEL"/>
</dbReference>
<dbReference type="FunFam" id="2.70.170.10:FF:000028">
    <property type="entry name" value="AcetylCholine Receptor"/>
    <property type="match status" value="1"/>
</dbReference>
<dbReference type="SUPFAM" id="SSF90112">
    <property type="entry name" value="Neurotransmitter-gated ion-channel transmembrane pore"/>
    <property type="match status" value="1"/>
</dbReference>
<evidence type="ECO:0000256" key="3">
    <source>
        <dbReference type="ARBA" id="ARBA00022989"/>
    </source>
</evidence>
<feature type="transmembrane region" description="Helical" evidence="5">
    <location>
        <begin position="272"/>
        <end position="291"/>
    </location>
</feature>
<comment type="caution">
    <text evidence="9">The sequence shown here is derived from an EMBL/GenBank/DDBJ whole genome shotgun (WGS) entry which is preliminary data.</text>
</comment>
<evidence type="ECO:0000313" key="9">
    <source>
        <dbReference type="EMBL" id="KAK3874022.1"/>
    </source>
</evidence>
<feature type="transmembrane region" description="Helical" evidence="5">
    <location>
        <begin position="242"/>
        <end position="260"/>
    </location>
</feature>
<accession>A0AAE1FJ30</accession>
<feature type="transmembrane region" description="Helical" evidence="5">
    <location>
        <begin position="388"/>
        <end position="416"/>
    </location>
</feature>
<feature type="signal peptide" evidence="6">
    <location>
        <begin position="1"/>
        <end position="21"/>
    </location>
</feature>
<keyword evidence="10" id="KW-1185">Reference proteome</keyword>
<keyword evidence="6" id="KW-0732">Signal</keyword>
<evidence type="ECO:0000256" key="2">
    <source>
        <dbReference type="ARBA" id="ARBA00022692"/>
    </source>
</evidence>